<name>A0A2T4VWH7_9HYPH</name>
<dbReference type="Proteomes" id="UP000240811">
    <property type="component" value="Unassembled WGS sequence"/>
</dbReference>
<gene>
    <name evidence="3" type="ORF">C4617_05065</name>
</gene>
<dbReference type="NCBIfam" id="NF010247">
    <property type="entry name" value="PRK13694.1"/>
    <property type="match status" value="1"/>
</dbReference>
<evidence type="ECO:0000259" key="2">
    <source>
        <dbReference type="Pfam" id="PF10073"/>
    </source>
</evidence>
<sequence>MNSILDNTQDLSEVLRSLVDRIESLEKDKKTVSENISYVYAEAKAKGFDVKAIKKVLLLRKKDEQERMEEEQIIEIYLRALGMIKDE</sequence>
<feature type="domain" description="GapR-like DNA-binding" evidence="2">
    <location>
        <begin position="13"/>
        <end position="82"/>
    </location>
</feature>
<protein>
    <submittedName>
        <fullName evidence="3">DUF2312 domain-containing protein</fullName>
    </submittedName>
</protein>
<dbReference type="EMBL" id="PSQJ01000007">
    <property type="protein sequence ID" value="PTL86138.1"/>
    <property type="molecule type" value="Genomic_DNA"/>
</dbReference>
<feature type="coiled-coil region" evidence="1">
    <location>
        <begin position="8"/>
        <end position="35"/>
    </location>
</feature>
<evidence type="ECO:0000313" key="3">
    <source>
        <dbReference type="EMBL" id="PTL86138.1"/>
    </source>
</evidence>
<keyword evidence="1" id="KW-0175">Coiled coil</keyword>
<accession>A0A2T4VWH7</accession>
<reference evidence="4" key="1">
    <citation type="submission" date="2018-02" db="EMBL/GenBank/DDBJ databases">
        <title>Genome sequence of Candidatus Liberibacter europaeus.</title>
        <authorList>
            <person name="Frampton R.A."/>
            <person name="Thompson S.M."/>
            <person name="David C."/>
            <person name="Addison S.M."/>
            <person name="Smith G.R."/>
        </authorList>
    </citation>
    <scope>NUCLEOTIDE SEQUENCE [LARGE SCALE GENOMIC DNA]</scope>
</reference>
<dbReference type="AlphaFoldDB" id="A0A2T4VWH7"/>
<dbReference type="InterPro" id="IPR046367">
    <property type="entry name" value="GapR-like_DNA-bd"/>
</dbReference>
<comment type="caution">
    <text evidence="3">The sequence shown here is derived from an EMBL/GenBank/DDBJ whole genome shotgun (WGS) entry which is preliminary data.</text>
</comment>
<proteinExistence type="predicted"/>
<dbReference type="Pfam" id="PF10073">
    <property type="entry name" value="GapR_DNA-bd"/>
    <property type="match status" value="1"/>
</dbReference>
<evidence type="ECO:0000313" key="4">
    <source>
        <dbReference type="Proteomes" id="UP000240811"/>
    </source>
</evidence>
<dbReference type="GO" id="GO:0003677">
    <property type="term" value="F:DNA binding"/>
    <property type="evidence" value="ECO:0007669"/>
    <property type="project" value="InterPro"/>
</dbReference>
<evidence type="ECO:0000256" key="1">
    <source>
        <dbReference type="SAM" id="Coils"/>
    </source>
</evidence>
<organism evidence="3 4">
    <name type="scientific">Candidatus Liberibacter europaeus</name>
    <dbReference type="NCBI Taxonomy" id="744859"/>
    <lineage>
        <taxon>Bacteria</taxon>
        <taxon>Pseudomonadati</taxon>
        <taxon>Pseudomonadota</taxon>
        <taxon>Alphaproteobacteria</taxon>
        <taxon>Hyphomicrobiales</taxon>
        <taxon>Rhizobiaceae</taxon>
        <taxon>Liberibacter</taxon>
    </lineage>
</organism>